<comment type="caution">
    <text evidence="1">The sequence shown here is derived from an EMBL/GenBank/DDBJ whole genome shotgun (WGS) entry which is preliminary data.</text>
</comment>
<dbReference type="EMBL" id="BDGG01000002">
    <property type="protein sequence ID" value="GAU92129.1"/>
    <property type="molecule type" value="Genomic_DNA"/>
</dbReference>
<proteinExistence type="predicted"/>
<organism evidence="1 2">
    <name type="scientific">Ramazzottius varieornatus</name>
    <name type="common">Water bear</name>
    <name type="synonym">Tardigrade</name>
    <dbReference type="NCBI Taxonomy" id="947166"/>
    <lineage>
        <taxon>Eukaryota</taxon>
        <taxon>Metazoa</taxon>
        <taxon>Ecdysozoa</taxon>
        <taxon>Tardigrada</taxon>
        <taxon>Eutardigrada</taxon>
        <taxon>Parachela</taxon>
        <taxon>Hypsibioidea</taxon>
        <taxon>Ramazzottiidae</taxon>
        <taxon>Ramazzottius</taxon>
    </lineage>
</organism>
<evidence type="ECO:0000313" key="2">
    <source>
        <dbReference type="Proteomes" id="UP000186922"/>
    </source>
</evidence>
<dbReference type="Proteomes" id="UP000186922">
    <property type="component" value="Unassembled WGS sequence"/>
</dbReference>
<reference evidence="1 2" key="1">
    <citation type="journal article" date="2016" name="Nat. Commun.">
        <title>Extremotolerant tardigrade genome and improved radiotolerance of human cultured cells by tardigrade-unique protein.</title>
        <authorList>
            <person name="Hashimoto T."/>
            <person name="Horikawa D.D."/>
            <person name="Saito Y."/>
            <person name="Kuwahara H."/>
            <person name="Kozuka-Hata H."/>
            <person name="Shin-I T."/>
            <person name="Minakuchi Y."/>
            <person name="Ohishi K."/>
            <person name="Motoyama A."/>
            <person name="Aizu T."/>
            <person name="Enomoto A."/>
            <person name="Kondo K."/>
            <person name="Tanaka S."/>
            <person name="Hara Y."/>
            <person name="Koshikawa S."/>
            <person name="Sagara H."/>
            <person name="Miura T."/>
            <person name="Yokobori S."/>
            <person name="Miyagawa K."/>
            <person name="Suzuki Y."/>
            <person name="Kubo T."/>
            <person name="Oyama M."/>
            <person name="Kohara Y."/>
            <person name="Fujiyama A."/>
            <person name="Arakawa K."/>
            <person name="Katayama T."/>
            <person name="Toyoda A."/>
            <person name="Kunieda T."/>
        </authorList>
    </citation>
    <scope>NUCLEOTIDE SEQUENCE [LARGE SCALE GENOMIC DNA]</scope>
    <source>
        <strain evidence="1 2">YOKOZUNA-1</strain>
    </source>
</reference>
<gene>
    <name evidence="1" type="primary">RvY_04247-1</name>
    <name evidence="1" type="synonym">RvY_04247.1</name>
    <name evidence="1" type="ORF">RvY_04247</name>
</gene>
<protein>
    <submittedName>
        <fullName evidence="1">Uncharacterized protein</fullName>
    </submittedName>
</protein>
<accession>A0A1D1UQZ2</accession>
<keyword evidence="2" id="KW-1185">Reference proteome</keyword>
<dbReference type="AlphaFoldDB" id="A0A1D1UQZ2"/>
<evidence type="ECO:0000313" key="1">
    <source>
        <dbReference type="EMBL" id="GAU92129.1"/>
    </source>
</evidence>
<sequence length="72" mass="7918">MSEVSTGKLHVLYLVWKSVGSESCKTSPARIQEKKPGPPLIRTATKIKKVAELCSKDNPIPQRRMGKKIGVS</sequence>
<name>A0A1D1UQZ2_RAMVA</name>